<proteinExistence type="predicted"/>
<dbReference type="Proteomes" id="UP001054902">
    <property type="component" value="Unassembled WGS sequence"/>
</dbReference>
<dbReference type="SUPFAM" id="SSF52047">
    <property type="entry name" value="RNI-like"/>
    <property type="match status" value="1"/>
</dbReference>
<sequence>MTTAIVSPKRRRVANLSKHEILNEKATQEPLLLEEQVSTDVLSSTSASSHDDCPTTLLEIPDGPFLHMLSFLSGGESLDIVRNGLEILAPACIAMNQKLTSLAHSTPVHVNKTFINSSKGISYFKMINRHQMKLQSLCMQFDDQVYKSIFYHTLETCNLDSMKELSVHIHPTKCDVDLLDLSDQVGVPCNKIHRAILLSNMTFQKHMADLLSEKQHEISKFHMRFKVEEKFNNALIGNVAQHLKELELEAWCSLPGQDPYSTAKSLICLEKELHHLSKLKSISFSWPRIRSDMLLEFESASVENLSLSGGLKIQILKCPNLKLLNLVMYNNNIDFRIIQQCKASLEDLTLKITHCSRDLSVYEKLVSIVNSAPKLRKFRLITRNQGVLTITSSSLEEIDMTAAKNIVFKVQCPNLVSLKK</sequence>
<evidence type="ECO:0000313" key="1">
    <source>
        <dbReference type="EMBL" id="GFH58193.1"/>
    </source>
</evidence>
<accession>A0AAD3D5J9</accession>
<organism evidence="1 2">
    <name type="scientific">Chaetoceros tenuissimus</name>
    <dbReference type="NCBI Taxonomy" id="426638"/>
    <lineage>
        <taxon>Eukaryota</taxon>
        <taxon>Sar</taxon>
        <taxon>Stramenopiles</taxon>
        <taxon>Ochrophyta</taxon>
        <taxon>Bacillariophyta</taxon>
        <taxon>Coscinodiscophyceae</taxon>
        <taxon>Chaetocerotophycidae</taxon>
        <taxon>Chaetocerotales</taxon>
        <taxon>Chaetocerotaceae</taxon>
        <taxon>Chaetoceros</taxon>
    </lineage>
</organism>
<evidence type="ECO:0000313" key="2">
    <source>
        <dbReference type="Proteomes" id="UP001054902"/>
    </source>
</evidence>
<reference evidence="1 2" key="1">
    <citation type="journal article" date="2021" name="Sci. Rep.">
        <title>The genome of the diatom Chaetoceros tenuissimus carries an ancient integrated fragment of an extant virus.</title>
        <authorList>
            <person name="Hongo Y."/>
            <person name="Kimura K."/>
            <person name="Takaki Y."/>
            <person name="Yoshida Y."/>
            <person name="Baba S."/>
            <person name="Kobayashi G."/>
            <person name="Nagasaki K."/>
            <person name="Hano T."/>
            <person name="Tomaru Y."/>
        </authorList>
    </citation>
    <scope>NUCLEOTIDE SEQUENCE [LARGE SCALE GENOMIC DNA]</scope>
    <source>
        <strain evidence="1 2">NIES-3715</strain>
    </source>
</reference>
<keyword evidence="2" id="KW-1185">Reference proteome</keyword>
<gene>
    <name evidence="1" type="ORF">CTEN210_14669</name>
</gene>
<comment type="caution">
    <text evidence="1">The sequence shown here is derived from an EMBL/GenBank/DDBJ whole genome shotgun (WGS) entry which is preliminary data.</text>
</comment>
<name>A0AAD3D5J9_9STRA</name>
<dbReference type="AlphaFoldDB" id="A0AAD3D5J9"/>
<protein>
    <submittedName>
        <fullName evidence="1">Uncharacterized protein</fullName>
    </submittedName>
</protein>
<dbReference type="EMBL" id="BLLK01000061">
    <property type="protein sequence ID" value="GFH58193.1"/>
    <property type="molecule type" value="Genomic_DNA"/>
</dbReference>